<organism evidence="8 9">
    <name type="scientific">Skeletonema marinoi</name>
    <dbReference type="NCBI Taxonomy" id="267567"/>
    <lineage>
        <taxon>Eukaryota</taxon>
        <taxon>Sar</taxon>
        <taxon>Stramenopiles</taxon>
        <taxon>Ochrophyta</taxon>
        <taxon>Bacillariophyta</taxon>
        <taxon>Coscinodiscophyceae</taxon>
        <taxon>Thalassiosirophycidae</taxon>
        <taxon>Thalassiosirales</taxon>
        <taxon>Skeletonemataceae</taxon>
        <taxon>Skeletonema</taxon>
        <taxon>Skeletonema marinoi-dohrnii complex</taxon>
    </lineage>
</organism>
<comment type="caution">
    <text evidence="8">The sequence shown here is derived from an EMBL/GenBank/DDBJ whole genome shotgun (WGS) entry which is preliminary data.</text>
</comment>
<feature type="transmembrane region" description="Helical" evidence="7">
    <location>
        <begin position="673"/>
        <end position="694"/>
    </location>
</feature>
<reference evidence="8" key="1">
    <citation type="submission" date="2023-06" db="EMBL/GenBank/DDBJ databases">
        <title>Survivors Of The Sea: Transcriptome response of Skeletonema marinoi to long-term dormancy.</title>
        <authorList>
            <person name="Pinder M.I.M."/>
            <person name="Kourtchenko O."/>
            <person name="Robertson E.K."/>
            <person name="Larsson T."/>
            <person name="Maumus F."/>
            <person name="Osuna-Cruz C.M."/>
            <person name="Vancaester E."/>
            <person name="Stenow R."/>
            <person name="Vandepoele K."/>
            <person name="Ploug H."/>
            <person name="Bruchert V."/>
            <person name="Godhe A."/>
            <person name="Topel M."/>
        </authorList>
    </citation>
    <scope>NUCLEOTIDE SEQUENCE</scope>
    <source>
        <strain evidence="8">R05AC</strain>
    </source>
</reference>
<accession>A0AAD8XYF4</accession>
<feature type="transmembrane region" description="Helical" evidence="7">
    <location>
        <begin position="580"/>
        <end position="600"/>
    </location>
</feature>
<dbReference type="PANTHER" id="PTHR20855:SF3">
    <property type="entry name" value="LD03007P"/>
    <property type="match status" value="1"/>
</dbReference>
<dbReference type="Proteomes" id="UP001224775">
    <property type="component" value="Unassembled WGS sequence"/>
</dbReference>
<keyword evidence="3 7" id="KW-1133">Transmembrane helix</keyword>
<feature type="compositionally biased region" description="Low complexity" evidence="6">
    <location>
        <begin position="245"/>
        <end position="270"/>
    </location>
</feature>
<keyword evidence="9" id="KW-1185">Reference proteome</keyword>
<feature type="region of interest" description="Disordered" evidence="6">
    <location>
        <begin position="245"/>
        <end position="276"/>
    </location>
</feature>
<feature type="compositionally biased region" description="Acidic residues" evidence="6">
    <location>
        <begin position="69"/>
        <end position="81"/>
    </location>
</feature>
<evidence type="ECO:0000256" key="6">
    <source>
        <dbReference type="SAM" id="MobiDB-lite"/>
    </source>
</evidence>
<evidence type="ECO:0000256" key="2">
    <source>
        <dbReference type="ARBA" id="ARBA00022692"/>
    </source>
</evidence>
<dbReference type="InterPro" id="IPR032675">
    <property type="entry name" value="LRR_dom_sf"/>
</dbReference>
<dbReference type="GO" id="GO:0016020">
    <property type="term" value="C:membrane"/>
    <property type="evidence" value="ECO:0007669"/>
    <property type="project" value="UniProtKB-SubCell"/>
</dbReference>
<sequence length="781" mass="84342">MSAVSQPINQRKRSIIQANYNIGKSEEGNEVGEDNVLIHSVSCDFGYGADGGGLRRRKKQRHEDSIANDADEESGDDEMTEVDASAAKAASVPSAAQKNKAAPQTVVPLSMQLFRPFWSLSCCPDCDTDPMGKHHRRRMMQDDAFLMDGGGGASPPSAIDGGVLDARLRSVSMTSLKGTIGISSSSASSTITGDRLSSGIKLSSNRDLHINDKNAPEEHEEHEDVDEEEEDNISNRAAVANNNASSFLPSSSSSLESTTKLAPSSPSSSSGVLLDDLSPNHSLRDDRLLITPALNTTSSTAAAAALVNTDVSIEQLLHEYTTACTIFGCNNRINPGVLTTLRYQLPTLRVSGNFFDADMLALAEILLRHCNGALKYITRLDFSVAAKEGKSSSFGGGSGNGKRGFRSHGAYSLAKVLGMSEYIEEVYLMGNHVGPFGASAIFSSIGKNERTVLKTLLMRGCRIGERGALSFVSEVLEANDDDSNKNSKKEIVLEEVDFSANRIGFNGCYEIERALKASSSTIMSAASASAVDTTTSSSTSSDDAITTVWTPSGVKISATAHSLHVDLEANLVFQEVMNCITHGLGIILAIIGSILLSSSVKDKPAHYINSCAVYSTSLIVLFSCSTLYHSFFALTRTRFIFRVFDRCAIYMLIGGSYSPLLNIALQKYEYTKLLWFIYTCGSCGIVTEATLWKWKHKPKFSLAMYMGCGWSSLVCLPDLMEALPAEAVWLLAAGGVAITCGIPFFVRNTNLDHTIWHVFVLIGAVLHWLVMYLYVARLPVV</sequence>
<proteinExistence type="predicted"/>
<feature type="transmembrane region" description="Helical" evidence="7">
    <location>
        <begin position="612"/>
        <end position="633"/>
    </location>
</feature>
<evidence type="ECO:0000256" key="1">
    <source>
        <dbReference type="ARBA" id="ARBA00004141"/>
    </source>
</evidence>
<evidence type="ECO:0000256" key="3">
    <source>
        <dbReference type="ARBA" id="ARBA00022989"/>
    </source>
</evidence>
<dbReference type="InterPro" id="IPR004254">
    <property type="entry name" value="AdipoR/HlyIII-related"/>
</dbReference>
<evidence type="ECO:0000256" key="5">
    <source>
        <dbReference type="PIRSR" id="PIRSR604254-1"/>
    </source>
</evidence>
<evidence type="ECO:0000313" key="9">
    <source>
        <dbReference type="Proteomes" id="UP001224775"/>
    </source>
</evidence>
<evidence type="ECO:0000256" key="7">
    <source>
        <dbReference type="SAM" id="Phobius"/>
    </source>
</evidence>
<feature type="transmembrane region" description="Helical" evidence="7">
    <location>
        <begin position="639"/>
        <end position="661"/>
    </location>
</feature>
<keyword evidence="5" id="KW-0479">Metal-binding</keyword>
<feature type="binding site" evidence="5">
    <location>
        <position position="629"/>
    </location>
    <ligand>
        <name>Zn(2+)</name>
        <dbReference type="ChEBI" id="CHEBI:29105"/>
    </ligand>
</feature>
<dbReference type="PANTHER" id="PTHR20855">
    <property type="entry name" value="ADIPOR/PROGESTIN RECEPTOR-RELATED"/>
    <property type="match status" value="1"/>
</dbReference>
<dbReference type="GO" id="GO:0046872">
    <property type="term" value="F:metal ion binding"/>
    <property type="evidence" value="ECO:0007669"/>
    <property type="project" value="UniProtKB-KW"/>
</dbReference>
<feature type="transmembrane region" description="Helical" evidence="7">
    <location>
        <begin position="727"/>
        <end position="746"/>
    </location>
</feature>
<keyword evidence="4 7" id="KW-0472">Membrane</keyword>
<name>A0AAD8XYF4_9STRA</name>
<feature type="transmembrane region" description="Helical" evidence="7">
    <location>
        <begin position="758"/>
        <end position="775"/>
    </location>
</feature>
<evidence type="ECO:0000256" key="4">
    <source>
        <dbReference type="ARBA" id="ARBA00023136"/>
    </source>
</evidence>
<evidence type="ECO:0000313" key="8">
    <source>
        <dbReference type="EMBL" id="KAK1735934.1"/>
    </source>
</evidence>
<dbReference type="Pfam" id="PF03006">
    <property type="entry name" value="HlyIII"/>
    <property type="match status" value="1"/>
</dbReference>
<keyword evidence="2 7" id="KW-0812">Transmembrane</keyword>
<protein>
    <submittedName>
        <fullName evidence="8">Hemolysin III family membrane protein</fullName>
    </submittedName>
</protein>
<dbReference type="AlphaFoldDB" id="A0AAD8XYF4"/>
<dbReference type="SUPFAM" id="SSF52047">
    <property type="entry name" value="RNI-like"/>
    <property type="match status" value="1"/>
</dbReference>
<feature type="binding site" evidence="5">
    <location>
        <position position="757"/>
    </location>
    <ligand>
        <name>Zn(2+)</name>
        <dbReference type="ChEBI" id="CHEBI:29105"/>
    </ligand>
</feature>
<feature type="compositionally biased region" description="Low complexity" evidence="6">
    <location>
        <begin position="84"/>
        <end position="96"/>
    </location>
</feature>
<comment type="subcellular location">
    <subcellularLocation>
        <location evidence="1">Membrane</location>
        <topology evidence="1">Multi-pass membrane protein</topology>
    </subcellularLocation>
</comment>
<dbReference type="Gene3D" id="3.80.10.10">
    <property type="entry name" value="Ribonuclease Inhibitor"/>
    <property type="match status" value="1"/>
</dbReference>
<feature type="compositionally biased region" description="Basic and acidic residues" evidence="6">
    <location>
        <begin position="207"/>
        <end position="219"/>
    </location>
</feature>
<keyword evidence="5" id="KW-0862">Zinc</keyword>
<dbReference type="EMBL" id="JATAAI010000031">
    <property type="protein sequence ID" value="KAK1735934.1"/>
    <property type="molecule type" value="Genomic_DNA"/>
</dbReference>
<feature type="compositionally biased region" description="Acidic residues" evidence="6">
    <location>
        <begin position="220"/>
        <end position="232"/>
    </location>
</feature>
<feature type="binding site" evidence="5">
    <location>
        <position position="753"/>
    </location>
    <ligand>
        <name>Zn(2+)</name>
        <dbReference type="ChEBI" id="CHEBI:29105"/>
    </ligand>
</feature>
<feature type="region of interest" description="Disordered" evidence="6">
    <location>
        <begin position="207"/>
        <end position="232"/>
    </location>
</feature>
<gene>
    <name evidence="8" type="ORF">QTG54_013381</name>
</gene>
<feature type="region of interest" description="Disordered" evidence="6">
    <location>
        <begin position="46"/>
        <end position="103"/>
    </location>
</feature>